<feature type="transmembrane region" description="Helical" evidence="2">
    <location>
        <begin position="289"/>
        <end position="311"/>
    </location>
</feature>
<dbReference type="PANTHER" id="PTHR36459">
    <property type="entry name" value="ORF"/>
    <property type="match status" value="1"/>
</dbReference>
<dbReference type="HOGENOM" id="CLU_033263_0_0_1"/>
<proteinExistence type="predicted"/>
<dbReference type="RefSeq" id="XP_002543796.1">
    <property type="nucleotide sequence ID" value="XM_002543750.1"/>
</dbReference>
<accession>C4JQ80</accession>
<evidence type="ECO:0000256" key="1">
    <source>
        <dbReference type="SAM" id="MobiDB-lite"/>
    </source>
</evidence>
<dbReference type="OMA" id="LHYFARF"/>
<evidence type="ECO:0000313" key="4">
    <source>
        <dbReference type="EMBL" id="EEP78467.1"/>
    </source>
</evidence>
<gene>
    <name evidence="4" type="ORF">UREG_03313</name>
</gene>
<dbReference type="eggNOG" id="ENOG502QRKN">
    <property type="taxonomic scope" value="Eukaryota"/>
</dbReference>
<reference evidence="5" key="1">
    <citation type="journal article" date="2009" name="Genome Res.">
        <title>Comparative genomic analyses of the human fungal pathogens Coccidioides and their relatives.</title>
        <authorList>
            <person name="Sharpton T.J."/>
            <person name="Stajich J.E."/>
            <person name="Rounsley S.D."/>
            <person name="Gardner M.J."/>
            <person name="Wortman J.R."/>
            <person name="Jordar V.S."/>
            <person name="Maiti R."/>
            <person name="Kodira C.D."/>
            <person name="Neafsey D.E."/>
            <person name="Zeng Q."/>
            <person name="Hung C.-Y."/>
            <person name="McMahan C."/>
            <person name="Muszewska A."/>
            <person name="Grynberg M."/>
            <person name="Mandel M.A."/>
            <person name="Kellner E.M."/>
            <person name="Barker B.M."/>
            <person name="Galgiani J.N."/>
            <person name="Orbach M.J."/>
            <person name="Kirkland T.N."/>
            <person name="Cole G.T."/>
            <person name="Henn M.R."/>
            <person name="Birren B.W."/>
            <person name="Taylor J.W."/>
        </authorList>
    </citation>
    <scope>NUCLEOTIDE SEQUENCE [LARGE SCALE GENOMIC DNA]</scope>
    <source>
        <strain evidence="5">UAMH 1704</strain>
    </source>
</reference>
<feature type="domain" description="Fatty acid desaturase" evidence="3">
    <location>
        <begin position="159"/>
        <end position="382"/>
    </location>
</feature>
<keyword evidence="5" id="KW-1185">Reference proteome</keyword>
<dbReference type="OrthoDB" id="1470350at2759"/>
<dbReference type="GeneID" id="8442796"/>
<keyword evidence="2" id="KW-0812">Transmembrane</keyword>
<dbReference type="PANTHER" id="PTHR36459:SF1">
    <property type="entry name" value="FATTY ACID DESATURASE DOMAIN-CONTAINING PROTEIN-RELATED"/>
    <property type="match status" value="1"/>
</dbReference>
<keyword evidence="2" id="KW-1133">Transmembrane helix</keyword>
<keyword evidence="2" id="KW-0472">Membrane</keyword>
<dbReference type="Proteomes" id="UP000002058">
    <property type="component" value="Unassembled WGS sequence"/>
</dbReference>
<dbReference type="InterPro" id="IPR005804">
    <property type="entry name" value="FA_desaturase_dom"/>
</dbReference>
<feature type="region of interest" description="Disordered" evidence="1">
    <location>
        <begin position="33"/>
        <end position="60"/>
    </location>
</feature>
<dbReference type="EMBL" id="CH476616">
    <property type="protein sequence ID" value="EEP78467.1"/>
    <property type="molecule type" value="Genomic_DNA"/>
</dbReference>
<feature type="transmembrane region" description="Helical" evidence="2">
    <location>
        <begin position="249"/>
        <end position="269"/>
    </location>
</feature>
<protein>
    <recommendedName>
        <fullName evidence="3">Fatty acid desaturase domain-containing protein</fullName>
    </recommendedName>
</protein>
<name>C4JQ80_UNCRE</name>
<dbReference type="AlphaFoldDB" id="C4JQ80"/>
<sequence>MDPATYVDPSLTRQDLLVLKSLLRDINEAKNPTAQPFLNGHGTTNRHTKSTIKPPPRTLDGPVADVPLNGSSAADEAAIRTLDALNDPTHRDFEPTVFFFWDLKDLKRFPLVHGYLIQPYIKVASKIVRVETDIVMLTHLLLYFATSVPSAIYLYYNYHWLHGVVHWLMQAYYAATYTLMMHQHIHMNGVLAKKYGWFDALFPYITNPLMGHTWNSYYYHHVKHHHVEGNGPEDLSSTIYYQRDELFDFLCYVTRFFFLIWLELPLYFVRKGKLALGAKAAFWEVANYIFLYLLTRLHWRATLFVFLLPFLQLRIALMIGNWGQHAFVDEADPTSDFRSSITLIDVASNRHCYNDGYHTSHHLNPRRHWRDHPAAFLKQKARYGAEHALVFRNIDYFMITVKLLQKDYMHLAKCLVPLGDQMELNFDQIANMLRTKTRRFTQAEIRKKFGPQDN</sequence>
<dbReference type="GO" id="GO:0006629">
    <property type="term" value="P:lipid metabolic process"/>
    <property type="evidence" value="ECO:0007669"/>
    <property type="project" value="InterPro"/>
</dbReference>
<dbReference type="InParanoid" id="C4JQ80"/>
<feature type="compositionally biased region" description="Polar residues" evidence="1">
    <location>
        <begin position="33"/>
        <end position="43"/>
    </location>
</feature>
<dbReference type="KEGG" id="ure:UREG_03313"/>
<evidence type="ECO:0000313" key="5">
    <source>
        <dbReference type="Proteomes" id="UP000002058"/>
    </source>
</evidence>
<dbReference type="VEuPathDB" id="FungiDB:UREG_03313"/>
<feature type="transmembrane region" description="Helical" evidence="2">
    <location>
        <begin position="160"/>
        <end position="180"/>
    </location>
</feature>
<feature type="transmembrane region" description="Helical" evidence="2">
    <location>
        <begin position="134"/>
        <end position="154"/>
    </location>
</feature>
<evidence type="ECO:0000259" key="3">
    <source>
        <dbReference type="Pfam" id="PF00487"/>
    </source>
</evidence>
<evidence type="ECO:0000256" key="2">
    <source>
        <dbReference type="SAM" id="Phobius"/>
    </source>
</evidence>
<dbReference type="Pfam" id="PF00487">
    <property type="entry name" value="FA_desaturase"/>
    <property type="match status" value="1"/>
</dbReference>
<organism evidence="4 5">
    <name type="scientific">Uncinocarpus reesii (strain UAMH 1704)</name>
    <dbReference type="NCBI Taxonomy" id="336963"/>
    <lineage>
        <taxon>Eukaryota</taxon>
        <taxon>Fungi</taxon>
        <taxon>Dikarya</taxon>
        <taxon>Ascomycota</taxon>
        <taxon>Pezizomycotina</taxon>
        <taxon>Eurotiomycetes</taxon>
        <taxon>Eurotiomycetidae</taxon>
        <taxon>Onygenales</taxon>
        <taxon>Onygenaceae</taxon>
        <taxon>Uncinocarpus</taxon>
    </lineage>
</organism>